<dbReference type="EnsemblPlants" id="Pp3c6_9820V3.1">
    <property type="protein sequence ID" value="Pp3c6_9820V3.1"/>
    <property type="gene ID" value="Pp3c6_9820"/>
</dbReference>
<dbReference type="PaxDb" id="3218-PP1S317_73V6.1"/>
<proteinExistence type="inferred from homology"/>
<feature type="region of interest" description="Disordered" evidence="2">
    <location>
        <begin position="1"/>
        <end position="20"/>
    </location>
</feature>
<reference evidence="3 5" key="2">
    <citation type="journal article" date="2018" name="Plant J.">
        <title>The Physcomitrella patens chromosome-scale assembly reveals moss genome structure and evolution.</title>
        <authorList>
            <person name="Lang D."/>
            <person name="Ullrich K.K."/>
            <person name="Murat F."/>
            <person name="Fuchs J."/>
            <person name="Jenkins J."/>
            <person name="Haas F.B."/>
            <person name="Piednoel M."/>
            <person name="Gundlach H."/>
            <person name="Van Bel M."/>
            <person name="Meyberg R."/>
            <person name="Vives C."/>
            <person name="Morata J."/>
            <person name="Symeonidi A."/>
            <person name="Hiss M."/>
            <person name="Muchero W."/>
            <person name="Kamisugi Y."/>
            <person name="Saleh O."/>
            <person name="Blanc G."/>
            <person name="Decker E.L."/>
            <person name="van Gessel N."/>
            <person name="Grimwood J."/>
            <person name="Hayes R.D."/>
            <person name="Graham S.W."/>
            <person name="Gunter L.E."/>
            <person name="McDaniel S.F."/>
            <person name="Hoernstein S.N.W."/>
            <person name="Larsson A."/>
            <person name="Li F.W."/>
            <person name="Perroud P.F."/>
            <person name="Phillips J."/>
            <person name="Ranjan P."/>
            <person name="Rokshar D.S."/>
            <person name="Rothfels C.J."/>
            <person name="Schneider L."/>
            <person name="Shu S."/>
            <person name="Stevenson D.W."/>
            <person name="Thummler F."/>
            <person name="Tillich M."/>
            <person name="Villarreal Aguilar J.C."/>
            <person name="Widiez T."/>
            <person name="Wong G.K."/>
            <person name="Wymore A."/>
            <person name="Zhang Y."/>
            <person name="Zimmer A.D."/>
            <person name="Quatrano R.S."/>
            <person name="Mayer K.F.X."/>
            <person name="Goodstein D."/>
            <person name="Casacuberta J.M."/>
            <person name="Vandepoele K."/>
            <person name="Reski R."/>
            <person name="Cuming A.C."/>
            <person name="Tuskan G.A."/>
            <person name="Maumus F."/>
            <person name="Salse J."/>
            <person name="Schmutz J."/>
            <person name="Rensing S.A."/>
        </authorList>
    </citation>
    <scope>NUCLEOTIDE SEQUENCE [LARGE SCALE GENOMIC DNA]</scope>
    <source>
        <strain evidence="4 5">cv. Gransden 2004</strain>
    </source>
</reference>
<evidence type="ECO:0000256" key="1">
    <source>
        <dbReference type="ARBA" id="ARBA00009740"/>
    </source>
</evidence>
<feature type="region of interest" description="Disordered" evidence="2">
    <location>
        <begin position="197"/>
        <end position="218"/>
    </location>
</feature>
<dbReference type="Gramene" id="Pp3c6_9820V3.3">
    <property type="protein sequence ID" value="Pp3c6_9820V3.3"/>
    <property type="gene ID" value="Pp3c6_9820"/>
</dbReference>
<dbReference type="InterPro" id="IPR010686">
    <property type="entry name" value="OBAP-like"/>
</dbReference>
<dbReference type="EMBL" id="ABEU02000006">
    <property type="protein sequence ID" value="PNR52373.1"/>
    <property type="molecule type" value="Genomic_DNA"/>
</dbReference>
<dbReference type="AlphaFoldDB" id="A9TTV4"/>
<dbReference type="Pfam" id="PF06884">
    <property type="entry name" value="DUF1264"/>
    <property type="match status" value="1"/>
</dbReference>
<reference evidence="4" key="3">
    <citation type="submission" date="2020-12" db="UniProtKB">
        <authorList>
            <consortium name="EnsemblPlants"/>
        </authorList>
    </citation>
    <scope>IDENTIFICATION</scope>
</reference>
<dbReference type="EnsemblPlants" id="Pp3c6_9820V3.3">
    <property type="protein sequence ID" value="Pp3c6_9820V3.3"/>
    <property type="gene ID" value="Pp3c6_9820"/>
</dbReference>
<sequence length="238" mass="26725">MSESHSHGCHPSAPEDVPGGAKTLTAKAVDAGAAMLQSLEPIKAFQQHVCTWAIFSHDMNRKIQTHHHAARLNDDFLQCAVYDSDQSNARLIGVEYVVSENVFKDLPPEEKKLWHSHEFEIREGLWVNPGVPETVEKQEVKGLAHTYGKFWCTWQFDRGDVLPMGMPALMMSPQAEEPGRIPNDSVDKRDAMYGISSSSRKHNRADIPRMTLDPNSDRWRATGKGFEVDLKEVVMSMG</sequence>
<dbReference type="Gramene" id="Pp3c6_9820V3.2">
    <property type="protein sequence ID" value="Pp3c6_9820V3.2"/>
    <property type="gene ID" value="Pp3c6_9820"/>
</dbReference>
<evidence type="ECO:0000313" key="4">
    <source>
        <dbReference type="EnsemblPlants" id="Pp3c6_9820V3.1"/>
    </source>
</evidence>
<dbReference type="OrthoDB" id="1901244at2759"/>
<name>A9TTV4_PHYPA</name>
<evidence type="ECO:0000256" key="2">
    <source>
        <dbReference type="SAM" id="MobiDB-lite"/>
    </source>
</evidence>
<dbReference type="RefSeq" id="XP_024377634.1">
    <property type="nucleotide sequence ID" value="XM_024521866.2"/>
</dbReference>
<protein>
    <submittedName>
        <fullName evidence="3 4">Uncharacterized protein</fullName>
    </submittedName>
</protein>
<dbReference type="FunCoup" id="A9TTV4">
    <property type="interactions" value="110"/>
</dbReference>
<dbReference type="STRING" id="3218.A9TTV4"/>
<accession>A9TTV4</accession>
<dbReference type="PANTHER" id="PTHR31360:SF1">
    <property type="entry name" value="OIL BODY-ASSOCIATED PROTEIN 2A"/>
    <property type="match status" value="1"/>
</dbReference>
<dbReference type="OMA" id="DKGTAMF"/>
<evidence type="ECO:0000313" key="5">
    <source>
        <dbReference type="Proteomes" id="UP000006727"/>
    </source>
</evidence>
<comment type="similarity">
    <text evidence="1">Belongs to the OBAP family.</text>
</comment>
<dbReference type="Gramene" id="Pp3c6_9820V3.1">
    <property type="protein sequence ID" value="Pp3c6_9820V3.1"/>
    <property type="gene ID" value="Pp3c6_9820"/>
</dbReference>
<dbReference type="EnsemblPlants" id="Pp3c6_9820V3.2">
    <property type="protein sequence ID" value="Pp3c6_9820V3.2"/>
    <property type="gene ID" value="Pp3c6_9820"/>
</dbReference>
<dbReference type="Proteomes" id="UP000006727">
    <property type="component" value="Chromosome 6"/>
</dbReference>
<dbReference type="HOGENOM" id="CLU_071931_2_1_1"/>
<dbReference type="eggNOG" id="ENOG502QPUT">
    <property type="taxonomic scope" value="Eukaryota"/>
</dbReference>
<reference evidence="3 5" key="1">
    <citation type="journal article" date="2008" name="Science">
        <title>The Physcomitrella genome reveals evolutionary insights into the conquest of land by plants.</title>
        <authorList>
            <person name="Rensing S."/>
            <person name="Lang D."/>
            <person name="Zimmer A."/>
            <person name="Terry A."/>
            <person name="Salamov A."/>
            <person name="Shapiro H."/>
            <person name="Nishiyama T."/>
            <person name="Perroud P.-F."/>
            <person name="Lindquist E."/>
            <person name="Kamisugi Y."/>
            <person name="Tanahashi T."/>
            <person name="Sakakibara K."/>
            <person name="Fujita T."/>
            <person name="Oishi K."/>
            <person name="Shin-I T."/>
            <person name="Kuroki Y."/>
            <person name="Toyoda A."/>
            <person name="Suzuki Y."/>
            <person name="Hashimoto A."/>
            <person name="Yamaguchi K."/>
            <person name="Sugano A."/>
            <person name="Kohara Y."/>
            <person name="Fujiyama A."/>
            <person name="Anterola A."/>
            <person name="Aoki S."/>
            <person name="Ashton N."/>
            <person name="Barbazuk W.B."/>
            <person name="Barker E."/>
            <person name="Bennetzen J."/>
            <person name="Bezanilla M."/>
            <person name="Blankenship R."/>
            <person name="Cho S.H."/>
            <person name="Dutcher S."/>
            <person name="Estelle M."/>
            <person name="Fawcett J.A."/>
            <person name="Gundlach H."/>
            <person name="Hanada K."/>
            <person name="Heyl A."/>
            <person name="Hicks K.A."/>
            <person name="Hugh J."/>
            <person name="Lohr M."/>
            <person name="Mayer K."/>
            <person name="Melkozernov A."/>
            <person name="Murata T."/>
            <person name="Nelson D."/>
            <person name="Pils B."/>
            <person name="Prigge M."/>
            <person name="Reiss B."/>
            <person name="Renner T."/>
            <person name="Rombauts S."/>
            <person name="Rushton P."/>
            <person name="Sanderfoot A."/>
            <person name="Schween G."/>
            <person name="Shiu S.-H."/>
            <person name="Stueber K."/>
            <person name="Theodoulou F.L."/>
            <person name="Tu H."/>
            <person name="Van de Peer Y."/>
            <person name="Verrier P.J."/>
            <person name="Waters E."/>
            <person name="Wood A."/>
            <person name="Yang L."/>
            <person name="Cove D."/>
            <person name="Cuming A."/>
            <person name="Hasebe M."/>
            <person name="Lucas S."/>
            <person name="Mishler D.B."/>
            <person name="Reski R."/>
            <person name="Grigoriev I."/>
            <person name="Quatrano R.S."/>
            <person name="Boore J.L."/>
        </authorList>
    </citation>
    <scope>NUCLEOTIDE SEQUENCE [LARGE SCALE GENOMIC DNA]</scope>
    <source>
        <strain evidence="4 5">cv. Gransden 2004</strain>
    </source>
</reference>
<dbReference type="KEGG" id="ppp:112283315"/>
<dbReference type="PANTHER" id="PTHR31360">
    <property type="match status" value="1"/>
</dbReference>
<keyword evidence="5" id="KW-1185">Reference proteome</keyword>
<gene>
    <name evidence="4" type="primary">LOC112283315</name>
    <name evidence="3" type="ORF">PHYPA_008747</name>
</gene>
<evidence type="ECO:0000313" key="3">
    <source>
        <dbReference type="EMBL" id="PNR52373.1"/>
    </source>
</evidence>
<organism evidence="3">
    <name type="scientific">Physcomitrium patens</name>
    <name type="common">Spreading-leaved earth moss</name>
    <name type="synonym">Physcomitrella patens</name>
    <dbReference type="NCBI Taxonomy" id="3218"/>
    <lineage>
        <taxon>Eukaryota</taxon>
        <taxon>Viridiplantae</taxon>
        <taxon>Streptophyta</taxon>
        <taxon>Embryophyta</taxon>
        <taxon>Bryophyta</taxon>
        <taxon>Bryophytina</taxon>
        <taxon>Bryopsida</taxon>
        <taxon>Funariidae</taxon>
        <taxon>Funariales</taxon>
        <taxon>Funariaceae</taxon>
        <taxon>Physcomitrium</taxon>
    </lineage>
</organism>
<dbReference type="RefSeq" id="XP_024377635.1">
    <property type="nucleotide sequence ID" value="XM_024521867.2"/>
</dbReference>
<dbReference type="GeneID" id="112283315"/>